<feature type="region of interest" description="Disordered" evidence="1">
    <location>
        <begin position="1"/>
        <end position="37"/>
    </location>
</feature>
<proteinExistence type="predicted"/>
<dbReference type="OrthoDB" id="117647at2759"/>
<dbReference type="Proteomes" id="UP000688947">
    <property type="component" value="Unassembled WGS sequence"/>
</dbReference>
<organism evidence="2 3">
    <name type="scientific">Phytophthora cactorum</name>
    <dbReference type="NCBI Taxonomy" id="29920"/>
    <lineage>
        <taxon>Eukaryota</taxon>
        <taxon>Sar</taxon>
        <taxon>Stramenopiles</taxon>
        <taxon>Oomycota</taxon>
        <taxon>Peronosporomycetes</taxon>
        <taxon>Peronosporales</taxon>
        <taxon>Peronosporaceae</taxon>
        <taxon>Phytophthora</taxon>
    </lineage>
</organism>
<dbReference type="EMBL" id="JAENGZ010000330">
    <property type="protein sequence ID" value="KAG6961904.1"/>
    <property type="molecule type" value="Genomic_DNA"/>
</dbReference>
<reference evidence="2" key="1">
    <citation type="submission" date="2021-01" db="EMBL/GenBank/DDBJ databases">
        <title>Phytophthora aleatoria, a newly-described species from Pinus radiata is distinct from Phytophthora cactorum isolates based on comparative genomics.</title>
        <authorList>
            <person name="Mcdougal R."/>
            <person name="Panda P."/>
            <person name="Williams N."/>
            <person name="Studholme D.J."/>
        </authorList>
    </citation>
    <scope>NUCLEOTIDE SEQUENCE</scope>
    <source>
        <strain evidence="2">NZFS 3830</strain>
    </source>
</reference>
<dbReference type="AlphaFoldDB" id="A0A8T1UK33"/>
<evidence type="ECO:0000256" key="1">
    <source>
        <dbReference type="SAM" id="MobiDB-lite"/>
    </source>
</evidence>
<gene>
    <name evidence="2" type="ORF">JG687_00007443</name>
</gene>
<accession>A0A8T1UK33</accession>
<evidence type="ECO:0000313" key="3">
    <source>
        <dbReference type="Proteomes" id="UP000688947"/>
    </source>
</evidence>
<name>A0A8T1UK33_9STRA</name>
<sequence>MALMIGECRPELSGDILDHGRSPASPSPSNPLPRVSDQSRYLVGDSFDDLDMHAEKFLNDASTAVSNAPGPHAVKLGNLIQAGSPFLPELSGVELTDIVNGGGVSEASDDAASEVTDSARVANIAVVETIKTPKDEVIELRQSVEELTDQ</sequence>
<evidence type="ECO:0000313" key="2">
    <source>
        <dbReference type="EMBL" id="KAG6961904.1"/>
    </source>
</evidence>
<comment type="caution">
    <text evidence="2">The sequence shown here is derived from an EMBL/GenBank/DDBJ whole genome shotgun (WGS) entry which is preliminary data.</text>
</comment>
<dbReference type="VEuPathDB" id="FungiDB:PC110_g14639"/>
<protein>
    <submittedName>
        <fullName evidence="2">Uncharacterized protein</fullName>
    </submittedName>
</protein>
<feature type="compositionally biased region" description="Basic and acidic residues" evidence="1">
    <location>
        <begin position="8"/>
        <end position="21"/>
    </location>
</feature>